<dbReference type="CDD" id="cd18807">
    <property type="entry name" value="SF1_C_UvrD"/>
    <property type="match status" value="1"/>
</dbReference>
<gene>
    <name evidence="13" type="ORF">ICW73_02095</name>
</gene>
<evidence type="ECO:0000256" key="1">
    <source>
        <dbReference type="ARBA" id="ARBA00009922"/>
    </source>
</evidence>
<dbReference type="Proteomes" id="UP000516346">
    <property type="component" value="Chromosome"/>
</dbReference>
<evidence type="ECO:0000256" key="7">
    <source>
        <dbReference type="ARBA" id="ARBA00034617"/>
    </source>
</evidence>
<keyword evidence="4 10" id="KW-0347">Helicase</keyword>
<dbReference type="InterPro" id="IPR027417">
    <property type="entry name" value="P-loop_NTPase"/>
</dbReference>
<evidence type="ECO:0000256" key="3">
    <source>
        <dbReference type="ARBA" id="ARBA00022801"/>
    </source>
</evidence>
<dbReference type="GO" id="GO:0003677">
    <property type="term" value="F:DNA binding"/>
    <property type="evidence" value="ECO:0007669"/>
    <property type="project" value="InterPro"/>
</dbReference>
<dbReference type="CDD" id="cd17932">
    <property type="entry name" value="DEXQc_UvrD"/>
    <property type="match status" value="1"/>
</dbReference>
<dbReference type="InterPro" id="IPR000212">
    <property type="entry name" value="DNA_helicase_UvrD/REP"/>
</dbReference>
<dbReference type="EMBL" id="CP061275">
    <property type="protein sequence ID" value="QNS01750.1"/>
    <property type="molecule type" value="Genomic_DNA"/>
</dbReference>
<evidence type="ECO:0000256" key="8">
    <source>
        <dbReference type="ARBA" id="ARBA00034808"/>
    </source>
</evidence>
<dbReference type="GO" id="GO:0005524">
    <property type="term" value="F:ATP binding"/>
    <property type="evidence" value="ECO:0007669"/>
    <property type="project" value="UniProtKB-UniRule"/>
</dbReference>
<dbReference type="InterPro" id="IPR013986">
    <property type="entry name" value="DExx_box_DNA_helicase_dom_sf"/>
</dbReference>
<evidence type="ECO:0000256" key="9">
    <source>
        <dbReference type="ARBA" id="ARBA00048988"/>
    </source>
</evidence>
<evidence type="ECO:0000313" key="13">
    <source>
        <dbReference type="EMBL" id="QNS01750.1"/>
    </source>
</evidence>
<dbReference type="GO" id="GO:0043138">
    <property type="term" value="F:3'-5' DNA helicase activity"/>
    <property type="evidence" value="ECO:0007669"/>
    <property type="project" value="UniProtKB-EC"/>
</dbReference>
<dbReference type="Gene3D" id="1.10.486.10">
    <property type="entry name" value="PCRA, domain 4"/>
    <property type="match status" value="1"/>
</dbReference>
<dbReference type="Gene3D" id="3.40.50.300">
    <property type="entry name" value="P-loop containing nucleotide triphosphate hydrolases"/>
    <property type="match status" value="2"/>
</dbReference>
<evidence type="ECO:0000256" key="4">
    <source>
        <dbReference type="ARBA" id="ARBA00022806"/>
    </source>
</evidence>
<evidence type="ECO:0000313" key="14">
    <source>
        <dbReference type="Proteomes" id="UP000516346"/>
    </source>
</evidence>
<evidence type="ECO:0000256" key="5">
    <source>
        <dbReference type="ARBA" id="ARBA00022840"/>
    </source>
</evidence>
<dbReference type="Pfam" id="PF13361">
    <property type="entry name" value="UvrD_C"/>
    <property type="match status" value="1"/>
</dbReference>
<protein>
    <recommendedName>
        <fullName evidence="8">DNA 3'-5' helicase</fullName>
        <ecNumber evidence="8">5.6.2.4</ecNumber>
    </recommendedName>
</protein>
<comment type="catalytic activity">
    <reaction evidence="7">
        <text>Couples ATP hydrolysis with the unwinding of duplex DNA by translocating in the 3'-5' direction.</text>
        <dbReference type="EC" id="5.6.2.4"/>
    </reaction>
</comment>
<feature type="domain" description="UvrD-like helicase ATP-binding" evidence="11">
    <location>
        <begin position="1"/>
        <end position="280"/>
    </location>
</feature>
<keyword evidence="2 10" id="KW-0547">Nucleotide-binding</keyword>
<dbReference type="AlphaFoldDB" id="A0A7H1AZ45"/>
<evidence type="ECO:0000256" key="6">
    <source>
        <dbReference type="ARBA" id="ARBA00023235"/>
    </source>
</evidence>
<comment type="similarity">
    <text evidence="1">Belongs to the helicase family. UvrD subfamily.</text>
</comment>
<organism evidence="13 14">
    <name type="scientific">Buchnera aphidicola</name>
    <name type="common">Pentalonia nigronervosa</name>
    <dbReference type="NCBI Taxonomy" id="1309793"/>
    <lineage>
        <taxon>Bacteria</taxon>
        <taxon>Pseudomonadati</taxon>
        <taxon>Pseudomonadota</taxon>
        <taxon>Gammaproteobacteria</taxon>
        <taxon>Enterobacterales</taxon>
        <taxon>Erwiniaceae</taxon>
        <taxon>Buchnera</taxon>
    </lineage>
</organism>
<dbReference type="InterPro" id="IPR014016">
    <property type="entry name" value="UvrD-like_ATP-bd"/>
</dbReference>
<dbReference type="Pfam" id="PF00580">
    <property type="entry name" value="UvrD-helicase"/>
    <property type="match status" value="1"/>
</dbReference>
<dbReference type="PROSITE" id="PS51217">
    <property type="entry name" value="UVRD_HELICASE_CTER"/>
    <property type="match status" value="1"/>
</dbReference>
<evidence type="ECO:0000259" key="11">
    <source>
        <dbReference type="PROSITE" id="PS51198"/>
    </source>
</evidence>
<dbReference type="SUPFAM" id="SSF52540">
    <property type="entry name" value="P-loop containing nucleoside triphosphate hydrolases"/>
    <property type="match status" value="1"/>
</dbReference>
<dbReference type="GO" id="GO:0005829">
    <property type="term" value="C:cytosol"/>
    <property type="evidence" value="ECO:0007669"/>
    <property type="project" value="TreeGrafter"/>
</dbReference>
<feature type="binding site" evidence="10">
    <location>
        <begin position="22"/>
        <end position="29"/>
    </location>
    <ligand>
        <name>ATP</name>
        <dbReference type="ChEBI" id="CHEBI:30616"/>
    </ligand>
</feature>
<dbReference type="PROSITE" id="PS51198">
    <property type="entry name" value="UVRD_HELICASE_ATP_BIND"/>
    <property type="match status" value="1"/>
</dbReference>
<evidence type="ECO:0000259" key="12">
    <source>
        <dbReference type="PROSITE" id="PS51217"/>
    </source>
</evidence>
<proteinExistence type="inferred from homology"/>
<feature type="domain" description="UvrD-like helicase C-terminal" evidence="12">
    <location>
        <begin position="281"/>
        <end position="562"/>
    </location>
</feature>
<evidence type="ECO:0000256" key="2">
    <source>
        <dbReference type="ARBA" id="ARBA00022741"/>
    </source>
</evidence>
<keyword evidence="3 10" id="KW-0378">Hydrolase</keyword>
<dbReference type="PANTHER" id="PTHR11070:SF64">
    <property type="entry name" value="ATP-DEPENDENT DNA HELICASE REP"/>
    <property type="match status" value="1"/>
</dbReference>
<reference evidence="13 14" key="1">
    <citation type="submission" date="2020-09" db="EMBL/GenBank/DDBJ databases">
        <title>Genome sequence of the banana aphid, Pentalonia nigronervosa Coquerel (Hemiptera: Aphididae) and its symbionts.</title>
        <authorList>
            <person name="Mathers T.C."/>
            <person name="Mugford S.T."/>
            <person name="Hogenhout S.A."/>
            <person name="Tripathi L."/>
        </authorList>
    </citation>
    <scope>NUCLEOTIDE SEQUENCE [LARGE SCALE GENOMIC DNA]</scope>
    <source>
        <strain evidence="13">Ba4</strain>
    </source>
</reference>
<evidence type="ECO:0000256" key="10">
    <source>
        <dbReference type="PROSITE-ProRule" id="PRU00560"/>
    </source>
</evidence>
<dbReference type="InterPro" id="IPR014017">
    <property type="entry name" value="DNA_helicase_UvrD-like_C"/>
</dbReference>
<dbReference type="GO" id="GO:0016787">
    <property type="term" value="F:hydrolase activity"/>
    <property type="evidence" value="ECO:0007669"/>
    <property type="project" value="UniProtKB-UniRule"/>
</dbReference>
<name>A0A7H1AZ45_9GAMM</name>
<dbReference type="GO" id="GO:0000725">
    <property type="term" value="P:recombinational repair"/>
    <property type="evidence" value="ECO:0007669"/>
    <property type="project" value="TreeGrafter"/>
</dbReference>
<dbReference type="Gene3D" id="1.10.10.160">
    <property type="match status" value="1"/>
</dbReference>
<dbReference type="PANTHER" id="PTHR11070">
    <property type="entry name" value="UVRD / RECB / PCRA DNA HELICASE FAMILY MEMBER"/>
    <property type="match status" value="1"/>
</dbReference>
<dbReference type="EC" id="5.6.2.4" evidence="8"/>
<sequence length="642" mass="75442">MMLNISQKNAIEFIHGPCLILAGAGSGKTKVIIKKIIYLIKYGQYTPNNILAVTFTNKAAHEMKTRLLKYLHTFEAKKIMVLTFHALGLEIIKQEIHTLKFSSKFLLYDEKDKITILKKISKTIIKNNNIYLKKIIFMISYWKNKLLTPTQVQSLQSSDIDKNIAYIYHLYTLYLRNSNILDFDDLIYIPTLLLKKHPEIKRRWQKKIAYLLVDEYQDTNHSQYELIKMITENHGNFTLVGDDNQCIYSWRGANPKNILLLKQDFPNVKIIKMEHNYRSSGRILKAANNLIKNNTQLIKKKLFSQLKNGIKIKVFMGKTEENEVKKIAKYIFSKCTKNNKKYQDYAILYRSNYQSKILEKVLIDQNIPYKIADNLSFFSRSEIKDILNYLRVVVNPHDNHALMRILNIPARKIGIKTLNKLEEWANKQKISIFQSINDINIVNCIAKKTIHKIQKFISWMREITNFSLIQPYNLIKKILDDIKYETWLYKTLNDSEKIRNSMHNLYILSTWFQNMLKGSKTDEPMTLKQIIEKMTLGDITEKNIQTSNINKVQLMTLHASKGLEFQSVFIIGMIEGILPNHKSIHANHIEEERRLAYVGITRAQKELCLSYCYKYCQYGRIVHAEPSRFLFELPQEDLTWQQ</sequence>
<keyword evidence="6" id="KW-0413">Isomerase</keyword>
<keyword evidence="5 10" id="KW-0067">ATP-binding</keyword>
<accession>A0A7H1AZ45</accession>
<comment type="catalytic activity">
    <reaction evidence="9">
        <text>ATP + H2O = ADP + phosphate + H(+)</text>
        <dbReference type="Rhea" id="RHEA:13065"/>
        <dbReference type="ChEBI" id="CHEBI:15377"/>
        <dbReference type="ChEBI" id="CHEBI:15378"/>
        <dbReference type="ChEBI" id="CHEBI:30616"/>
        <dbReference type="ChEBI" id="CHEBI:43474"/>
        <dbReference type="ChEBI" id="CHEBI:456216"/>
        <dbReference type="EC" id="5.6.2.4"/>
    </reaction>
</comment>